<protein>
    <submittedName>
        <fullName evidence="2">Uncharacterized protein</fullName>
    </submittedName>
</protein>
<keyword evidence="1" id="KW-0812">Transmembrane</keyword>
<reference evidence="3" key="1">
    <citation type="journal article" date="2019" name="Int. J. Syst. Evol. Microbiol.">
        <title>The Global Catalogue of Microorganisms (GCM) 10K type strain sequencing project: providing services to taxonomists for standard genome sequencing and annotation.</title>
        <authorList>
            <consortium name="The Broad Institute Genomics Platform"/>
            <consortium name="The Broad Institute Genome Sequencing Center for Infectious Disease"/>
            <person name="Wu L."/>
            <person name="Ma J."/>
        </authorList>
    </citation>
    <scope>NUCLEOTIDE SEQUENCE [LARGE SCALE GENOMIC DNA]</scope>
    <source>
        <strain evidence="3">JCM 10425</strain>
    </source>
</reference>
<feature type="transmembrane region" description="Helical" evidence="1">
    <location>
        <begin position="387"/>
        <end position="406"/>
    </location>
</feature>
<feature type="transmembrane region" description="Helical" evidence="1">
    <location>
        <begin position="280"/>
        <end position="302"/>
    </location>
</feature>
<feature type="transmembrane region" description="Helical" evidence="1">
    <location>
        <begin position="126"/>
        <end position="146"/>
    </location>
</feature>
<dbReference type="EMBL" id="BAAAGX010000001">
    <property type="protein sequence ID" value="GAA0219465.1"/>
    <property type="molecule type" value="Genomic_DNA"/>
</dbReference>
<feature type="transmembrane region" description="Helical" evidence="1">
    <location>
        <begin position="214"/>
        <end position="234"/>
    </location>
</feature>
<organism evidence="2 3">
    <name type="scientific">Cryptosporangium japonicum</name>
    <dbReference type="NCBI Taxonomy" id="80872"/>
    <lineage>
        <taxon>Bacteria</taxon>
        <taxon>Bacillati</taxon>
        <taxon>Actinomycetota</taxon>
        <taxon>Actinomycetes</taxon>
        <taxon>Cryptosporangiales</taxon>
        <taxon>Cryptosporangiaceae</taxon>
        <taxon>Cryptosporangium</taxon>
    </lineage>
</organism>
<feature type="transmembrane region" description="Helical" evidence="1">
    <location>
        <begin position="12"/>
        <end position="31"/>
    </location>
</feature>
<sequence>MRRRGAAAEHGLAAVLALLVFAPVLWPGYVLSYDMVATPRVPFTASTLGWGDGLPRAVPQDAVLAVLTTVVPGWIVQLVALFAVVWLAVVGAARAVPSDRLVVRLVAGAAYGWNAFVAERLLIGHWGLLLAYAALPWIVVAAHRARFGVPAGRSGIVATLGRGAPLLAWCALAALTPTGGVIAAVTASAVLLWPAPRSADARRGPSGPDRRRRVVLAVLVTALNAPWVAAGAVARVSAVSDPDGVAAFAARAENWSGPLGAVLGLGGIWNAEVVPTSRTLAAAPFFTVLVLLVAAFGLRPLLRGPAAMRTPSGFVALAVVALGGVVVALLGTVPGGDRLLEALVAHVPGAGLLRDGQKFLAPFALLTALAFALGVERITSALRTRKAGVAAGAVGVAALLFPIAALPDLAWGGAGRLATTWYPDDWAWVNDKIAADPRGELAVLPFSTFRAFTWNGGRTTLDPAPRYFPVDVITEDSLIVDGVTISGESPRAAAVREALADGRSLTTVGIRWVVVERRTPGAVPDSALAGYQTFWEGRHLRLYRGGPAAESPGDSETVRVVTVVVGYAVPVGILLGALASWALTRSRRHVERSE</sequence>
<dbReference type="Proteomes" id="UP001500967">
    <property type="component" value="Unassembled WGS sequence"/>
</dbReference>
<comment type="caution">
    <text evidence="2">The sequence shown here is derived from an EMBL/GenBank/DDBJ whole genome shotgun (WGS) entry which is preliminary data.</text>
</comment>
<accession>A0ABP3D012</accession>
<evidence type="ECO:0000313" key="3">
    <source>
        <dbReference type="Proteomes" id="UP001500967"/>
    </source>
</evidence>
<keyword evidence="1" id="KW-1133">Transmembrane helix</keyword>
<evidence type="ECO:0000313" key="2">
    <source>
        <dbReference type="EMBL" id="GAA0219465.1"/>
    </source>
</evidence>
<name>A0ABP3D012_9ACTN</name>
<evidence type="ECO:0000256" key="1">
    <source>
        <dbReference type="SAM" id="Phobius"/>
    </source>
</evidence>
<feature type="transmembrane region" description="Helical" evidence="1">
    <location>
        <begin position="560"/>
        <end position="583"/>
    </location>
</feature>
<gene>
    <name evidence="2" type="ORF">GCM10009539_01050</name>
</gene>
<feature type="transmembrane region" description="Helical" evidence="1">
    <location>
        <begin position="166"/>
        <end position="193"/>
    </location>
</feature>
<dbReference type="RefSeq" id="WP_344646697.1">
    <property type="nucleotide sequence ID" value="NZ_BAAAGX010000001.1"/>
</dbReference>
<feature type="transmembrane region" description="Helical" evidence="1">
    <location>
        <begin position="314"/>
        <end position="333"/>
    </location>
</feature>
<keyword evidence="1" id="KW-0472">Membrane</keyword>
<keyword evidence="3" id="KW-1185">Reference proteome</keyword>
<proteinExistence type="predicted"/>
<feature type="transmembrane region" description="Helical" evidence="1">
    <location>
        <begin position="74"/>
        <end position="96"/>
    </location>
</feature>
<feature type="transmembrane region" description="Helical" evidence="1">
    <location>
        <begin position="359"/>
        <end position="375"/>
    </location>
</feature>